<evidence type="ECO:0000313" key="3">
    <source>
        <dbReference type="Proteomes" id="UP000637769"/>
    </source>
</evidence>
<dbReference type="EMBL" id="BMCH01000003">
    <property type="protein sequence ID" value="GGC28313.1"/>
    <property type="molecule type" value="Genomic_DNA"/>
</dbReference>
<organism evidence="2 3">
    <name type="scientific">Asaia siamensis</name>
    <dbReference type="NCBI Taxonomy" id="110479"/>
    <lineage>
        <taxon>Bacteria</taxon>
        <taxon>Pseudomonadati</taxon>
        <taxon>Pseudomonadota</taxon>
        <taxon>Alphaproteobacteria</taxon>
        <taxon>Acetobacterales</taxon>
        <taxon>Acetobacteraceae</taxon>
        <taxon>Asaia</taxon>
    </lineage>
</organism>
<gene>
    <name evidence="2" type="ORF">GCM10007207_12200</name>
</gene>
<feature type="region of interest" description="Disordered" evidence="1">
    <location>
        <begin position="1"/>
        <end position="24"/>
    </location>
</feature>
<protein>
    <submittedName>
        <fullName evidence="2">Uncharacterized protein</fullName>
    </submittedName>
</protein>
<accession>A0ABQ1LXG5</accession>
<name>A0ABQ1LXG5_9PROT</name>
<keyword evidence="3" id="KW-1185">Reference proteome</keyword>
<dbReference type="Proteomes" id="UP000637769">
    <property type="component" value="Unassembled WGS sequence"/>
</dbReference>
<evidence type="ECO:0000256" key="1">
    <source>
        <dbReference type="SAM" id="MobiDB-lite"/>
    </source>
</evidence>
<sequence length="56" mass="6461">MMKKRARIRFMTSPSAGSVSDRHQRPSHLRWLAGQAHMVWMGVPIRSVDSVRSEKL</sequence>
<evidence type="ECO:0000313" key="2">
    <source>
        <dbReference type="EMBL" id="GGC28313.1"/>
    </source>
</evidence>
<comment type="caution">
    <text evidence="2">The sequence shown here is derived from an EMBL/GenBank/DDBJ whole genome shotgun (WGS) entry which is preliminary data.</text>
</comment>
<reference evidence="3" key="1">
    <citation type="journal article" date="2019" name="Int. J. Syst. Evol. Microbiol.">
        <title>The Global Catalogue of Microorganisms (GCM) 10K type strain sequencing project: providing services to taxonomists for standard genome sequencing and annotation.</title>
        <authorList>
            <consortium name="The Broad Institute Genomics Platform"/>
            <consortium name="The Broad Institute Genome Sequencing Center for Infectious Disease"/>
            <person name="Wu L."/>
            <person name="Ma J."/>
        </authorList>
    </citation>
    <scope>NUCLEOTIDE SEQUENCE [LARGE SCALE GENOMIC DNA]</scope>
    <source>
        <strain evidence="3">CCM 7132</strain>
    </source>
</reference>
<proteinExistence type="predicted"/>